<evidence type="ECO:0000256" key="2">
    <source>
        <dbReference type="SAM" id="MobiDB-lite"/>
    </source>
</evidence>
<gene>
    <name evidence="4" type="ORF">ACFP4F_06150</name>
</gene>
<comment type="caution">
    <text evidence="4">The sequence shown here is derived from an EMBL/GenBank/DDBJ whole genome shotgun (WGS) entry which is preliminary data.</text>
</comment>
<evidence type="ECO:0000256" key="1">
    <source>
        <dbReference type="ARBA" id="ARBA00008791"/>
    </source>
</evidence>
<evidence type="ECO:0000313" key="4">
    <source>
        <dbReference type="EMBL" id="MFC6062121.1"/>
    </source>
</evidence>
<organism evidence="4 5">
    <name type="scientific">Streptomyces ochraceiscleroticus</name>
    <dbReference type="NCBI Taxonomy" id="47761"/>
    <lineage>
        <taxon>Bacteria</taxon>
        <taxon>Bacillati</taxon>
        <taxon>Actinomycetota</taxon>
        <taxon>Actinomycetes</taxon>
        <taxon>Kitasatosporales</taxon>
        <taxon>Streptomycetaceae</taxon>
        <taxon>Streptomyces</taxon>
    </lineage>
</organism>
<proteinExistence type="inferred from homology"/>
<dbReference type="PANTHER" id="PTHR46268">
    <property type="entry name" value="STRESS RESPONSE PROTEIN NHAX"/>
    <property type="match status" value="1"/>
</dbReference>
<dbReference type="Proteomes" id="UP001596139">
    <property type="component" value="Unassembled WGS sequence"/>
</dbReference>
<evidence type="ECO:0000259" key="3">
    <source>
        <dbReference type="Pfam" id="PF00582"/>
    </source>
</evidence>
<dbReference type="Gene3D" id="3.40.50.620">
    <property type="entry name" value="HUPs"/>
    <property type="match status" value="2"/>
</dbReference>
<dbReference type="PANTHER" id="PTHR46268:SF6">
    <property type="entry name" value="UNIVERSAL STRESS PROTEIN UP12"/>
    <property type="match status" value="1"/>
</dbReference>
<accession>A0ABW1MEC6</accession>
<name>A0ABW1MEC6_9ACTN</name>
<feature type="domain" description="UspA" evidence="3">
    <location>
        <begin position="5"/>
        <end position="133"/>
    </location>
</feature>
<comment type="similarity">
    <text evidence="1">Belongs to the universal stress protein A family.</text>
</comment>
<dbReference type="InterPro" id="IPR006015">
    <property type="entry name" value="Universal_stress_UspA"/>
</dbReference>
<dbReference type="SUPFAM" id="SSF52402">
    <property type="entry name" value="Adenine nucleotide alpha hydrolases-like"/>
    <property type="match status" value="2"/>
</dbReference>
<reference evidence="5" key="1">
    <citation type="journal article" date="2019" name="Int. J. Syst. Evol. Microbiol.">
        <title>The Global Catalogue of Microorganisms (GCM) 10K type strain sequencing project: providing services to taxonomists for standard genome sequencing and annotation.</title>
        <authorList>
            <consortium name="The Broad Institute Genomics Platform"/>
            <consortium name="The Broad Institute Genome Sequencing Center for Infectious Disease"/>
            <person name="Wu L."/>
            <person name="Ma J."/>
        </authorList>
    </citation>
    <scope>NUCLEOTIDE SEQUENCE [LARGE SCALE GENOMIC DNA]</scope>
    <source>
        <strain evidence="5">CGMCC 1.15180</strain>
    </source>
</reference>
<dbReference type="InterPro" id="IPR014729">
    <property type="entry name" value="Rossmann-like_a/b/a_fold"/>
</dbReference>
<evidence type="ECO:0000313" key="5">
    <source>
        <dbReference type="Proteomes" id="UP001596139"/>
    </source>
</evidence>
<feature type="compositionally biased region" description="Low complexity" evidence="2">
    <location>
        <begin position="146"/>
        <end position="155"/>
    </location>
</feature>
<dbReference type="RefSeq" id="WP_031055212.1">
    <property type="nucleotide sequence ID" value="NZ_JBHSPX010000002.1"/>
</dbReference>
<dbReference type="InterPro" id="IPR006016">
    <property type="entry name" value="UspA"/>
</dbReference>
<feature type="domain" description="UspA" evidence="3">
    <location>
        <begin position="166"/>
        <end position="308"/>
    </location>
</feature>
<sequence length="316" mass="33298">MDSMPVIVGADGSPDSERAVHWAAEAARLRSAPLQVVHVWPYVTAARAADAEAGTGDPVLEELRQRLAGAAGLPEVEFRSLNGLTDTILPALGDEAQLLVLGSRGRGGFASLLLGSNGMACAAHAACPVVVVPRPDRGGAQTAAAAADGGAARPGVGHREGPARGRVTLGIDPTAEETRESSAIGFAFQEAARRGAALQVIAAYMWPMVVPNAFDYVVAYDTTQREYEQALVRQVTEVLDGYRERYPEVAVEAVLRPADAAGQLVEASEQSDLVVVGRHRRRLRIGRRLGSVAHAVLLHALCPIAVVPEAAREESE</sequence>
<keyword evidence="5" id="KW-1185">Reference proteome</keyword>
<dbReference type="EMBL" id="JBHSPX010000002">
    <property type="protein sequence ID" value="MFC6062121.1"/>
    <property type="molecule type" value="Genomic_DNA"/>
</dbReference>
<feature type="region of interest" description="Disordered" evidence="2">
    <location>
        <begin position="146"/>
        <end position="165"/>
    </location>
</feature>
<protein>
    <submittedName>
        <fullName evidence="4">Universal stress protein</fullName>
    </submittedName>
</protein>
<dbReference type="PRINTS" id="PR01438">
    <property type="entry name" value="UNVRSLSTRESS"/>
</dbReference>
<dbReference type="Pfam" id="PF00582">
    <property type="entry name" value="Usp"/>
    <property type="match status" value="2"/>
</dbReference>
<dbReference type="CDD" id="cd00293">
    <property type="entry name" value="USP-like"/>
    <property type="match status" value="1"/>
</dbReference>